<gene>
    <name evidence="2" type="ORF">GSTUM_00003849001</name>
</gene>
<evidence type="ECO:0000313" key="2">
    <source>
        <dbReference type="EMBL" id="CAZ79222.1"/>
    </source>
</evidence>
<keyword evidence="3" id="KW-1185">Reference proteome</keyword>
<evidence type="ECO:0000256" key="1">
    <source>
        <dbReference type="SAM" id="MobiDB-lite"/>
    </source>
</evidence>
<dbReference type="Proteomes" id="UP000006911">
    <property type="component" value="Unassembled WGS sequence"/>
</dbReference>
<dbReference type="RefSeq" id="XP_002835101.1">
    <property type="nucleotide sequence ID" value="XM_002835055.1"/>
</dbReference>
<dbReference type="InParanoid" id="D5G3X9"/>
<organism evidence="2 3">
    <name type="scientific">Tuber melanosporum (strain Mel28)</name>
    <name type="common">Perigord black truffle</name>
    <dbReference type="NCBI Taxonomy" id="656061"/>
    <lineage>
        <taxon>Eukaryota</taxon>
        <taxon>Fungi</taxon>
        <taxon>Dikarya</taxon>
        <taxon>Ascomycota</taxon>
        <taxon>Pezizomycotina</taxon>
        <taxon>Pezizomycetes</taxon>
        <taxon>Pezizales</taxon>
        <taxon>Tuberaceae</taxon>
        <taxon>Tuber</taxon>
    </lineage>
</organism>
<dbReference type="KEGG" id="tml:GSTUM_00003849001"/>
<reference evidence="2 3" key="1">
    <citation type="journal article" date="2010" name="Nature">
        <title>Perigord black truffle genome uncovers evolutionary origins and mechanisms of symbiosis.</title>
        <authorList>
            <person name="Martin F."/>
            <person name="Kohler A."/>
            <person name="Murat C."/>
            <person name="Balestrini R."/>
            <person name="Coutinho P.M."/>
            <person name="Jaillon O."/>
            <person name="Montanini B."/>
            <person name="Morin E."/>
            <person name="Noel B."/>
            <person name="Percudani R."/>
            <person name="Porcel B."/>
            <person name="Rubini A."/>
            <person name="Amicucci A."/>
            <person name="Amselem J."/>
            <person name="Anthouard V."/>
            <person name="Arcioni S."/>
            <person name="Artiguenave F."/>
            <person name="Aury J.M."/>
            <person name="Ballario P."/>
            <person name="Bolchi A."/>
            <person name="Brenna A."/>
            <person name="Brun A."/>
            <person name="Buee M."/>
            <person name="Cantarel B."/>
            <person name="Chevalier G."/>
            <person name="Couloux A."/>
            <person name="Da Silva C."/>
            <person name="Denoeud F."/>
            <person name="Duplessis S."/>
            <person name="Ghignone S."/>
            <person name="Hilselberger B."/>
            <person name="Iotti M."/>
            <person name="Marcais B."/>
            <person name="Mello A."/>
            <person name="Miranda M."/>
            <person name="Pacioni G."/>
            <person name="Quesneville H."/>
            <person name="Riccioni C."/>
            <person name="Ruotolo R."/>
            <person name="Splivallo R."/>
            <person name="Stocchi V."/>
            <person name="Tisserant E."/>
            <person name="Viscomi A.R."/>
            <person name="Zambonelli A."/>
            <person name="Zampieri E."/>
            <person name="Henrissat B."/>
            <person name="Lebrun M.H."/>
            <person name="Paolocci F."/>
            <person name="Bonfante P."/>
            <person name="Ottonello S."/>
            <person name="Wincker P."/>
        </authorList>
    </citation>
    <scope>NUCLEOTIDE SEQUENCE [LARGE SCALE GENOMIC DNA]</scope>
    <source>
        <strain evidence="2 3">Mel28</strain>
    </source>
</reference>
<sequence length="135" mass="13739">MCVLLDDPRQLTPCSQAWRDLIAVCSSQTCSEWAPHVSKAPPLSSCTNTPNDLPGGTASAGFSFGTFTSVARSSAAGTGSAARSTLDSASATSRKGATGPNETGKSDSGAGRVVAGGLGMGWLWEVVFLAWGAVW</sequence>
<proteinExistence type="predicted"/>
<dbReference type="EMBL" id="FN429986">
    <property type="protein sequence ID" value="CAZ79222.1"/>
    <property type="molecule type" value="Genomic_DNA"/>
</dbReference>
<accession>D5G3X9</accession>
<dbReference type="AlphaFoldDB" id="D5G3X9"/>
<dbReference type="GeneID" id="9187160"/>
<feature type="region of interest" description="Disordered" evidence="1">
    <location>
        <begin position="78"/>
        <end position="110"/>
    </location>
</feature>
<protein>
    <submittedName>
        <fullName evidence="2">(Perigord truffle) hypothetical protein</fullName>
    </submittedName>
</protein>
<feature type="compositionally biased region" description="Polar residues" evidence="1">
    <location>
        <begin position="86"/>
        <end position="103"/>
    </location>
</feature>
<name>D5G3X9_TUBMM</name>
<evidence type="ECO:0000313" key="3">
    <source>
        <dbReference type="Proteomes" id="UP000006911"/>
    </source>
</evidence>
<dbReference type="HOGENOM" id="CLU_1887262_0_0_1"/>